<keyword evidence="1" id="KW-1133">Transmembrane helix</keyword>
<protein>
    <submittedName>
        <fullName evidence="2">Uncharacterized protein</fullName>
    </submittedName>
</protein>
<evidence type="ECO:0000313" key="3">
    <source>
        <dbReference type="Proteomes" id="UP000006410"/>
    </source>
</evidence>
<organism evidence="2 3">
    <name type="scientific">Bifidobacterium longum subsp. longum 1-6B</name>
    <dbReference type="NCBI Taxonomy" id="1161744"/>
    <lineage>
        <taxon>Bacteria</taxon>
        <taxon>Bacillati</taxon>
        <taxon>Actinomycetota</taxon>
        <taxon>Actinomycetes</taxon>
        <taxon>Bifidobacteriales</taxon>
        <taxon>Bifidobacteriaceae</taxon>
        <taxon>Bifidobacterium</taxon>
    </lineage>
</organism>
<comment type="caution">
    <text evidence="2">The sequence shown here is derived from an EMBL/GenBank/DDBJ whole genome shotgun (WGS) entry which is preliminary data.</text>
</comment>
<feature type="transmembrane region" description="Helical" evidence="1">
    <location>
        <begin position="20"/>
        <end position="45"/>
    </location>
</feature>
<dbReference type="Proteomes" id="UP000006410">
    <property type="component" value="Unassembled WGS sequence"/>
</dbReference>
<evidence type="ECO:0000313" key="2">
    <source>
        <dbReference type="EMBL" id="EIJ23155.1"/>
    </source>
</evidence>
<dbReference type="AlphaFoldDB" id="A0AA87IDW0"/>
<name>A0AA87IDW0_BIFLL</name>
<proteinExistence type="predicted"/>
<sequence>MIAPGFTFFSDLILNIPGNPLISLAVLTSSMSAITGSSSGALGIVMPNFAQYYLDQGLNLEMIHRVATIASNIFTIVPQSGVFLTFLALTGLNHKNAF</sequence>
<accession>A0AA87IDW0</accession>
<keyword evidence="1" id="KW-0472">Membrane</keyword>
<reference evidence="2 3" key="1">
    <citation type="journal article" date="2013" name="Genome Announc.">
        <title>Draft Genome Sequences of Two Pairs of Human Intestinal Bifidobacterium longum subsp. longum Strains, 44B and 1-6B and 35B and 2-2B, Consecutively Isolated from Two Children after a 5-Year Time Period.</title>
        <authorList>
            <person name="Shkoporov A.N."/>
            <person name="Efimov B.A."/>
            <person name="Khokhlova E.V."/>
            <person name="Chaplin A.V."/>
            <person name="Kafarskaya L.I."/>
            <person name="Durkin A.S."/>
            <person name="McCorrison J."/>
            <person name="Torralba M."/>
            <person name="Gillis M."/>
            <person name="Sutton G."/>
            <person name="Weibel D.B."/>
            <person name="Nelson K.E."/>
            <person name="Smeianov V.V."/>
        </authorList>
    </citation>
    <scope>NUCLEOTIDE SEQUENCE [LARGE SCALE GENOMIC DNA]</scope>
    <source>
        <strain evidence="2 3">1-6B</strain>
    </source>
</reference>
<gene>
    <name evidence="2" type="ORF">HMPREF1313_2461</name>
</gene>
<feature type="transmembrane region" description="Helical" evidence="1">
    <location>
        <begin position="66"/>
        <end position="89"/>
    </location>
</feature>
<keyword evidence="1" id="KW-0812">Transmembrane</keyword>
<dbReference type="EMBL" id="AJTF01000137">
    <property type="protein sequence ID" value="EIJ23155.1"/>
    <property type="molecule type" value="Genomic_DNA"/>
</dbReference>
<evidence type="ECO:0000256" key="1">
    <source>
        <dbReference type="SAM" id="Phobius"/>
    </source>
</evidence>